<keyword evidence="3" id="KW-1133">Transmembrane helix</keyword>
<keyword evidence="6" id="KW-1185">Reference proteome</keyword>
<comment type="caution">
    <text evidence="5">The sequence shown here is derived from an EMBL/GenBank/DDBJ whole genome shotgun (WGS) entry which is preliminary data.</text>
</comment>
<dbReference type="GO" id="GO:0046835">
    <property type="term" value="P:carbohydrate phosphorylation"/>
    <property type="evidence" value="ECO:0007669"/>
    <property type="project" value="TreeGrafter"/>
</dbReference>
<keyword evidence="1" id="KW-0808">Transferase</keyword>
<dbReference type="Proteomes" id="UP000237144">
    <property type="component" value="Unassembled WGS sequence"/>
</dbReference>
<evidence type="ECO:0000256" key="2">
    <source>
        <dbReference type="SAM" id="MobiDB-lite"/>
    </source>
</evidence>
<reference evidence="5 6" key="1">
    <citation type="journal article" date="2018" name="Front. Microbiol.">
        <title>Prospects for Fungal Bioremediation of Acidic Radioactive Waste Sites: Characterization and Genome Sequence of Rhodotorula taiwanensis MD1149.</title>
        <authorList>
            <person name="Tkavc R."/>
            <person name="Matrosova V.Y."/>
            <person name="Grichenko O.E."/>
            <person name="Gostincar C."/>
            <person name="Volpe R.P."/>
            <person name="Klimenkova P."/>
            <person name="Gaidamakova E.K."/>
            <person name="Zhou C.E."/>
            <person name="Stewart B.J."/>
            <person name="Lyman M.G."/>
            <person name="Malfatti S.A."/>
            <person name="Rubinfeld B."/>
            <person name="Courtot M."/>
            <person name="Singh J."/>
            <person name="Dalgard C.L."/>
            <person name="Hamilton T."/>
            <person name="Frey K.G."/>
            <person name="Gunde-Cimerman N."/>
            <person name="Dugan L."/>
            <person name="Daly M.J."/>
        </authorList>
    </citation>
    <scope>NUCLEOTIDE SEQUENCE [LARGE SCALE GENOMIC DNA]</scope>
    <source>
        <strain evidence="5 6">MD1149</strain>
    </source>
</reference>
<dbReference type="Pfam" id="PF17102">
    <property type="entry name" value="Stealth_CR3"/>
    <property type="match status" value="1"/>
</dbReference>
<evidence type="ECO:0000259" key="4">
    <source>
        <dbReference type="Pfam" id="PF17102"/>
    </source>
</evidence>
<evidence type="ECO:0000313" key="5">
    <source>
        <dbReference type="EMBL" id="POY71992.1"/>
    </source>
</evidence>
<dbReference type="GO" id="GO:0005794">
    <property type="term" value="C:Golgi apparatus"/>
    <property type="evidence" value="ECO:0007669"/>
    <property type="project" value="TreeGrafter"/>
</dbReference>
<dbReference type="EMBL" id="PJQD01000063">
    <property type="protein sequence ID" value="POY71992.1"/>
    <property type="molecule type" value="Genomic_DNA"/>
</dbReference>
<dbReference type="InterPro" id="IPR047141">
    <property type="entry name" value="Stealth"/>
</dbReference>
<feature type="compositionally biased region" description="Polar residues" evidence="2">
    <location>
        <begin position="1"/>
        <end position="13"/>
    </location>
</feature>
<evidence type="ECO:0000256" key="3">
    <source>
        <dbReference type="SAM" id="Phobius"/>
    </source>
</evidence>
<keyword evidence="3" id="KW-0472">Membrane</keyword>
<dbReference type="InterPro" id="IPR031357">
    <property type="entry name" value="Stealth_CR3"/>
</dbReference>
<gene>
    <name evidence="5" type="ORF">BMF94_5001</name>
</gene>
<proteinExistence type="predicted"/>
<accession>A0A2S5B5D5</accession>
<dbReference type="PANTHER" id="PTHR24045:SF0">
    <property type="entry name" value="N-ACETYLGLUCOSAMINE-1-PHOSPHOTRANSFERASE SUBUNITS ALPHA_BETA"/>
    <property type="match status" value="1"/>
</dbReference>
<protein>
    <recommendedName>
        <fullName evidence="4">Stealth protein CR3 conserved region 3 domain-containing protein</fullName>
    </recommendedName>
</protein>
<evidence type="ECO:0000256" key="1">
    <source>
        <dbReference type="ARBA" id="ARBA00022679"/>
    </source>
</evidence>
<keyword evidence="3" id="KW-0812">Transmembrane</keyword>
<organism evidence="5 6">
    <name type="scientific">Rhodotorula taiwanensis</name>
    <dbReference type="NCBI Taxonomy" id="741276"/>
    <lineage>
        <taxon>Eukaryota</taxon>
        <taxon>Fungi</taxon>
        <taxon>Dikarya</taxon>
        <taxon>Basidiomycota</taxon>
        <taxon>Pucciniomycotina</taxon>
        <taxon>Microbotryomycetes</taxon>
        <taxon>Sporidiobolales</taxon>
        <taxon>Sporidiobolaceae</taxon>
        <taxon>Rhodotorula</taxon>
    </lineage>
</organism>
<evidence type="ECO:0000313" key="6">
    <source>
        <dbReference type="Proteomes" id="UP000237144"/>
    </source>
</evidence>
<sequence length="842" mass="93142">MHARATTASSTPRESLEQHGGFEEDGGAQEALIPLLPRSQAGPDSVDLEDDEALIKKRPKPDQQSRIFAVAGIAIVVLIAWSIVRLVRKPTIPPAKTSLPILDDHLTKLLRSTSGLDLGNRFLQDRRSINVGVVPFSDAAYSPIYTPRALQHSLSTAGWSRACLELYTSRGEICPELQGRYARSGIKADLVWTWVNGSSAELLSDWMVHASQESMDKAADPRHRHSGASIKRHFRDHDELRFSVRSAITSIPDSFLSTLHLVVADTPATLPEGVAAAAQKRAVASANASDTLHFAQVPHWVELASLQFARPPGVPPPKHAVAPFLRFHPHSTIFKLPSNGAKDAVAEAWAWRKRIVPSFNRHVRQSKVVVRFDADESAALSLAIESQIPNIDFDSTTALYLNDDFFLTRDLAFTDLASPIYGPVFRLQRDLLVHGVAPSQTHDNPDGEWKGLGYSAWLLGASPDLARNWRNEGAHIRHLIPDERFGSRGRPYLLHIAKVIPVAILKEVQEIFIDELTVTATARFRGDTTEVQLLFLVTHYMLEKHREALLWSFLIARSDVDASGTYSPAERRSILAAFGHSSPTSPRGIDVPHALRTSSAEAATRNAQLGLPNPLETVFQFTSHDGYAYTNIHMAPGSARGDKPIWPVTADESRRAGPVCTLQLEFCFGRAFLEDDHSEMSVADVFRQIAYDKPQCGDCIIALLVSKSGPKGLEAFLPPPDEQARSEPEADGEPAAIGLSSKKWRDLVLEQPQAAFGSRRQQRYAYSIGDTPSHFFPIRSGGDGLTHKLEEITDLDREDRPALVALNDDVNSVRPSTLEDIDLRLQRWFQETWPEPSPWEAS</sequence>
<dbReference type="STRING" id="741276.A0A2S5B5D5"/>
<feature type="domain" description="Stealth protein CR3 conserved region 3" evidence="4">
    <location>
        <begin position="495"/>
        <end position="543"/>
    </location>
</feature>
<name>A0A2S5B5D5_9BASI</name>
<dbReference type="GO" id="GO:0003976">
    <property type="term" value="F:UDP-N-acetylglucosamine-lysosomal-enzyme N-acetylglucosaminephosphotransferase activity"/>
    <property type="evidence" value="ECO:0007669"/>
    <property type="project" value="TreeGrafter"/>
</dbReference>
<feature type="transmembrane region" description="Helical" evidence="3">
    <location>
        <begin position="67"/>
        <end position="87"/>
    </location>
</feature>
<dbReference type="AlphaFoldDB" id="A0A2S5B5D5"/>
<dbReference type="OrthoDB" id="263283at2759"/>
<dbReference type="PANTHER" id="PTHR24045">
    <property type="match status" value="1"/>
</dbReference>
<feature type="region of interest" description="Disordered" evidence="2">
    <location>
        <begin position="1"/>
        <end position="48"/>
    </location>
</feature>